<gene>
    <name evidence="6" type="ORF">P8609_14780</name>
</gene>
<dbReference type="PRINTS" id="PR00344">
    <property type="entry name" value="BCTRLSENSOR"/>
</dbReference>
<evidence type="ECO:0000259" key="5">
    <source>
        <dbReference type="PROSITE" id="PS50112"/>
    </source>
</evidence>
<keyword evidence="3" id="KW-0597">Phosphoprotein</keyword>
<dbReference type="CDD" id="cd00130">
    <property type="entry name" value="PAS"/>
    <property type="match status" value="1"/>
</dbReference>
<dbReference type="RefSeq" id="WP_309263354.1">
    <property type="nucleotide sequence ID" value="NZ_JARUHG010000005.1"/>
</dbReference>
<dbReference type="InterPro" id="IPR003594">
    <property type="entry name" value="HATPase_dom"/>
</dbReference>
<protein>
    <recommendedName>
        <fullName evidence="2">histidine kinase</fullName>
        <ecNumber evidence="2">2.7.13.3</ecNumber>
    </recommendedName>
</protein>
<dbReference type="InterPro" id="IPR036097">
    <property type="entry name" value="HisK_dim/P_sf"/>
</dbReference>
<evidence type="ECO:0000256" key="3">
    <source>
        <dbReference type="ARBA" id="ARBA00022553"/>
    </source>
</evidence>
<keyword evidence="6" id="KW-0418">Kinase</keyword>
<dbReference type="GO" id="GO:0016301">
    <property type="term" value="F:kinase activity"/>
    <property type="evidence" value="ECO:0007669"/>
    <property type="project" value="UniProtKB-KW"/>
</dbReference>
<feature type="domain" description="Histidine kinase" evidence="4">
    <location>
        <begin position="156"/>
        <end position="371"/>
    </location>
</feature>
<dbReference type="EC" id="2.7.13.3" evidence="2"/>
<dbReference type="EMBL" id="JARUHG010000005">
    <property type="protein sequence ID" value="MDR0184227.1"/>
    <property type="molecule type" value="Genomic_DNA"/>
</dbReference>
<dbReference type="InterPro" id="IPR036890">
    <property type="entry name" value="HATPase_C_sf"/>
</dbReference>
<evidence type="ECO:0000256" key="2">
    <source>
        <dbReference type="ARBA" id="ARBA00012438"/>
    </source>
</evidence>
<dbReference type="InterPro" id="IPR000014">
    <property type="entry name" value="PAS"/>
</dbReference>
<dbReference type="SUPFAM" id="SSF55874">
    <property type="entry name" value="ATPase domain of HSP90 chaperone/DNA topoisomerase II/histidine kinase"/>
    <property type="match status" value="1"/>
</dbReference>
<dbReference type="InterPro" id="IPR035965">
    <property type="entry name" value="PAS-like_dom_sf"/>
</dbReference>
<dbReference type="CDD" id="cd00082">
    <property type="entry name" value="HisKA"/>
    <property type="match status" value="1"/>
</dbReference>
<organism evidence="6 7">
    <name type="scientific">Lysobacter arvi</name>
    <dbReference type="NCBI Taxonomy" id="3038776"/>
    <lineage>
        <taxon>Bacteria</taxon>
        <taxon>Pseudomonadati</taxon>
        <taxon>Pseudomonadota</taxon>
        <taxon>Gammaproteobacteria</taxon>
        <taxon>Lysobacterales</taxon>
        <taxon>Lysobacteraceae</taxon>
        <taxon>Lysobacter</taxon>
    </lineage>
</organism>
<dbReference type="SUPFAM" id="SSF55785">
    <property type="entry name" value="PYP-like sensor domain (PAS domain)"/>
    <property type="match status" value="1"/>
</dbReference>
<dbReference type="Pfam" id="PF00512">
    <property type="entry name" value="HisKA"/>
    <property type="match status" value="1"/>
</dbReference>
<sequence length="371" mass="41073">MTDSPPAAEQIVRQMLWMFANGSNDYAVLLLDRSGVITWANAGAETILGEARSELLHTDVERFFTLPDVRNGIPEHELEEARQRGTSGNDRWMTRSDRSRFWASGLTICLGGEVDEYNFLKIFRDMTDAKMQLESALKQCTATTQTNEGLTAAIALLAHELRNPLSGIGLAAAVLGKRVVDPEAAPHVEMISRNVDMAARLIDDLMQHSKITSRSFSLDRSECRLRELLEASTRIALRQMDQEGRAVSVLVPASDIEMHIDRMRMQQVFVNLIANALRYTPPPGRIWVTGTFIGSEVIVRVSDEGVGIETAQLEQIFELFTLPQLQGSKLGLGLGLALVKKIVEMHSGSVQARSEGPGKGSQFIVRFPARE</sequence>
<keyword evidence="6" id="KW-0808">Transferase</keyword>
<dbReference type="SUPFAM" id="SSF47384">
    <property type="entry name" value="Homodimeric domain of signal transducing histidine kinase"/>
    <property type="match status" value="1"/>
</dbReference>
<dbReference type="Pfam" id="PF13426">
    <property type="entry name" value="PAS_9"/>
    <property type="match status" value="1"/>
</dbReference>
<evidence type="ECO:0000259" key="4">
    <source>
        <dbReference type="PROSITE" id="PS50109"/>
    </source>
</evidence>
<feature type="domain" description="PAS" evidence="5">
    <location>
        <begin position="28"/>
        <end position="85"/>
    </location>
</feature>
<dbReference type="PANTHER" id="PTHR43547">
    <property type="entry name" value="TWO-COMPONENT HISTIDINE KINASE"/>
    <property type="match status" value="1"/>
</dbReference>
<evidence type="ECO:0000256" key="1">
    <source>
        <dbReference type="ARBA" id="ARBA00000085"/>
    </source>
</evidence>
<dbReference type="PROSITE" id="PS50109">
    <property type="entry name" value="HIS_KIN"/>
    <property type="match status" value="1"/>
</dbReference>
<comment type="catalytic activity">
    <reaction evidence="1">
        <text>ATP + protein L-histidine = ADP + protein N-phospho-L-histidine.</text>
        <dbReference type="EC" id="2.7.13.3"/>
    </reaction>
</comment>
<dbReference type="PROSITE" id="PS50112">
    <property type="entry name" value="PAS"/>
    <property type="match status" value="1"/>
</dbReference>
<dbReference type="Gene3D" id="3.30.450.20">
    <property type="entry name" value="PAS domain"/>
    <property type="match status" value="1"/>
</dbReference>
<dbReference type="Pfam" id="PF02518">
    <property type="entry name" value="HATPase_c"/>
    <property type="match status" value="1"/>
</dbReference>
<dbReference type="Gene3D" id="3.30.565.10">
    <property type="entry name" value="Histidine kinase-like ATPase, C-terminal domain"/>
    <property type="match status" value="1"/>
</dbReference>
<dbReference type="InterPro" id="IPR004358">
    <property type="entry name" value="Sig_transdc_His_kin-like_C"/>
</dbReference>
<keyword evidence="7" id="KW-1185">Reference proteome</keyword>
<reference evidence="6 7" key="1">
    <citation type="submission" date="2023-04" db="EMBL/GenBank/DDBJ databases">
        <title>Lysobacter sp. strain UC isolated from soil sample.</title>
        <authorList>
            <person name="Choksket S."/>
            <person name="Harshvardhan F."/>
            <person name="Rana R."/>
            <person name="Patil P.B."/>
            <person name="Korpole S."/>
        </authorList>
    </citation>
    <scope>NUCLEOTIDE SEQUENCE [LARGE SCALE GENOMIC DNA]</scope>
    <source>
        <strain evidence="6 7">UC</strain>
    </source>
</reference>
<dbReference type="Gene3D" id="1.10.287.130">
    <property type="match status" value="1"/>
</dbReference>
<name>A0ABU1CH21_9GAMM</name>
<dbReference type="InterPro" id="IPR005467">
    <property type="entry name" value="His_kinase_dom"/>
</dbReference>
<dbReference type="SMART" id="SM00388">
    <property type="entry name" value="HisKA"/>
    <property type="match status" value="1"/>
</dbReference>
<dbReference type="SMART" id="SM00387">
    <property type="entry name" value="HATPase_c"/>
    <property type="match status" value="1"/>
</dbReference>
<evidence type="ECO:0000313" key="7">
    <source>
        <dbReference type="Proteomes" id="UP001233535"/>
    </source>
</evidence>
<dbReference type="PANTHER" id="PTHR43547:SF2">
    <property type="entry name" value="HYBRID SIGNAL TRANSDUCTION HISTIDINE KINASE C"/>
    <property type="match status" value="1"/>
</dbReference>
<dbReference type="InterPro" id="IPR003661">
    <property type="entry name" value="HisK_dim/P_dom"/>
</dbReference>
<proteinExistence type="predicted"/>
<evidence type="ECO:0000313" key="6">
    <source>
        <dbReference type="EMBL" id="MDR0184227.1"/>
    </source>
</evidence>
<dbReference type="CDD" id="cd00075">
    <property type="entry name" value="HATPase"/>
    <property type="match status" value="1"/>
</dbReference>
<comment type="caution">
    <text evidence="6">The sequence shown here is derived from an EMBL/GenBank/DDBJ whole genome shotgun (WGS) entry which is preliminary data.</text>
</comment>
<dbReference type="Proteomes" id="UP001233535">
    <property type="component" value="Unassembled WGS sequence"/>
</dbReference>
<accession>A0ABU1CH21</accession>